<dbReference type="RefSeq" id="WP_035325675.1">
    <property type="nucleotide sequence ID" value="NZ_CP015125.1"/>
</dbReference>
<feature type="binding site" evidence="15">
    <location>
        <position position="122"/>
    </location>
    <ligand>
        <name>NADPH</name>
        <dbReference type="ChEBI" id="CHEBI:57783"/>
    </ligand>
</feature>
<comment type="catalytic activity">
    <reaction evidence="11">
        <text>L-homoserine + NADP(+) = L-aspartate 4-semialdehyde + NADPH + H(+)</text>
        <dbReference type="Rhea" id="RHEA:15761"/>
        <dbReference type="ChEBI" id="CHEBI:15378"/>
        <dbReference type="ChEBI" id="CHEBI:57476"/>
        <dbReference type="ChEBI" id="CHEBI:57783"/>
        <dbReference type="ChEBI" id="CHEBI:58349"/>
        <dbReference type="ChEBI" id="CHEBI:537519"/>
        <dbReference type="EC" id="1.1.1.3"/>
    </reaction>
    <physiologicalReaction direction="right-to-left" evidence="11">
        <dbReference type="Rhea" id="RHEA:15763"/>
    </physiologicalReaction>
</comment>
<dbReference type="GO" id="GO:0004412">
    <property type="term" value="F:homoserine dehydrogenase activity"/>
    <property type="evidence" value="ECO:0007669"/>
    <property type="project" value="UniProtKB-EC"/>
</dbReference>
<evidence type="ECO:0000313" key="19">
    <source>
        <dbReference type="Proteomes" id="UP000030140"/>
    </source>
</evidence>
<dbReference type="InterPro" id="IPR011147">
    <property type="entry name" value="Bifunc_Aspkin/hSer_DH"/>
</dbReference>
<dbReference type="PANTHER" id="PTHR43070:SF5">
    <property type="entry name" value="HOMOSERINE DEHYDROGENASE"/>
    <property type="match status" value="1"/>
</dbReference>
<keyword evidence="7 13" id="KW-0791">Threonine biosynthesis</keyword>
<proteinExistence type="inferred from homology"/>
<dbReference type="GO" id="GO:0009089">
    <property type="term" value="P:lysine biosynthetic process via diaminopimelate"/>
    <property type="evidence" value="ECO:0007669"/>
    <property type="project" value="UniProtKB-ARBA"/>
</dbReference>
<comment type="catalytic activity">
    <reaction evidence="12">
        <text>L-homoserine + NAD(+) = L-aspartate 4-semialdehyde + NADH + H(+)</text>
        <dbReference type="Rhea" id="RHEA:15757"/>
        <dbReference type="ChEBI" id="CHEBI:15378"/>
        <dbReference type="ChEBI" id="CHEBI:57476"/>
        <dbReference type="ChEBI" id="CHEBI:57540"/>
        <dbReference type="ChEBI" id="CHEBI:57945"/>
        <dbReference type="ChEBI" id="CHEBI:537519"/>
        <dbReference type="EC" id="1.1.1.3"/>
    </reaction>
    <physiologicalReaction direction="right-to-left" evidence="12">
        <dbReference type="Rhea" id="RHEA:15759"/>
    </physiologicalReaction>
</comment>
<comment type="cofactor">
    <cofactor evidence="1">
        <name>a metal cation</name>
        <dbReference type="ChEBI" id="CHEBI:25213"/>
    </cofactor>
</comment>
<dbReference type="OrthoDB" id="9799110at2"/>
<dbReference type="Gene3D" id="3.40.50.720">
    <property type="entry name" value="NAD(P)-binding Rossmann-like Domain"/>
    <property type="match status" value="1"/>
</dbReference>
<dbReference type="FunFam" id="3.30.360.10:FF:000006">
    <property type="entry name" value="Bifunctional aspartokinase/homoserine dehydrogenase"/>
    <property type="match status" value="1"/>
</dbReference>
<feature type="active site" description="Proton donor" evidence="14">
    <location>
        <position position="226"/>
    </location>
</feature>
<evidence type="ECO:0000256" key="8">
    <source>
        <dbReference type="ARBA" id="ARBA00022857"/>
    </source>
</evidence>
<evidence type="ECO:0000256" key="9">
    <source>
        <dbReference type="ARBA" id="ARBA00023002"/>
    </source>
</evidence>
<dbReference type="Gene3D" id="3.30.360.10">
    <property type="entry name" value="Dihydrodipicolinate Reductase, domain 2"/>
    <property type="match status" value="1"/>
</dbReference>
<dbReference type="KEGG" id="ddo:I597_0218"/>
<dbReference type="GO" id="GO:0009086">
    <property type="term" value="P:methionine biosynthetic process"/>
    <property type="evidence" value="ECO:0007669"/>
    <property type="project" value="UniProtKB-KW"/>
</dbReference>
<protein>
    <recommendedName>
        <fullName evidence="5 13">Homoserine dehydrogenase</fullName>
        <shortName evidence="13">HDH</shortName>
        <ecNumber evidence="5 13">1.1.1.3</ecNumber>
    </recommendedName>
</protein>
<name>A0A0A2GTH0_9FLAO</name>
<evidence type="ECO:0000256" key="13">
    <source>
        <dbReference type="PIRNR" id="PIRNR036497"/>
    </source>
</evidence>
<feature type="domain" description="Homoserine dehydrogenase catalytic" evidence="16">
    <location>
        <begin position="157"/>
        <end position="355"/>
    </location>
</feature>
<comment type="pathway">
    <text evidence="2">Amino-acid biosynthesis; L-threonine biosynthesis; L-threonine from L-aspartate: step 3/5.</text>
</comment>
<evidence type="ECO:0000256" key="3">
    <source>
        <dbReference type="ARBA" id="ARBA00005062"/>
    </source>
</evidence>
<evidence type="ECO:0000256" key="1">
    <source>
        <dbReference type="ARBA" id="ARBA00001920"/>
    </source>
</evidence>
<dbReference type="GO" id="GO:0009088">
    <property type="term" value="P:threonine biosynthetic process"/>
    <property type="evidence" value="ECO:0007669"/>
    <property type="project" value="UniProtKB-UniPathway"/>
</dbReference>
<evidence type="ECO:0000259" key="16">
    <source>
        <dbReference type="Pfam" id="PF00742"/>
    </source>
</evidence>
<dbReference type="EMBL" id="JSAQ01000001">
    <property type="protein sequence ID" value="KGO06574.1"/>
    <property type="molecule type" value="Genomic_DNA"/>
</dbReference>
<dbReference type="GO" id="GO:0050661">
    <property type="term" value="F:NADP binding"/>
    <property type="evidence" value="ECO:0007669"/>
    <property type="project" value="InterPro"/>
</dbReference>
<dbReference type="UniPathway" id="UPA00050">
    <property type="reaction ID" value="UER00063"/>
</dbReference>
<feature type="binding site" evidence="15">
    <location>
        <position position="211"/>
    </location>
    <ligand>
        <name>L-homoserine</name>
        <dbReference type="ChEBI" id="CHEBI:57476"/>
    </ligand>
</feature>
<keyword evidence="8 13" id="KW-0521">NADP</keyword>
<dbReference type="Pfam" id="PF03447">
    <property type="entry name" value="NAD_binding_3"/>
    <property type="match status" value="1"/>
</dbReference>
<dbReference type="GO" id="GO:0016301">
    <property type="term" value="F:kinase activity"/>
    <property type="evidence" value="ECO:0007669"/>
    <property type="project" value="UniProtKB-KW"/>
</dbReference>
<keyword evidence="18" id="KW-0808">Transferase</keyword>
<evidence type="ECO:0000313" key="18">
    <source>
        <dbReference type="EMBL" id="KGO06574.1"/>
    </source>
</evidence>
<evidence type="ECO:0000256" key="4">
    <source>
        <dbReference type="ARBA" id="ARBA00006753"/>
    </source>
</evidence>
<evidence type="ECO:0000259" key="17">
    <source>
        <dbReference type="Pfam" id="PF03447"/>
    </source>
</evidence>
<organism evidence="18 19">
    <name type="scientific">Dokdonia donghaensis DSW-1</name>
    <dbReference type="NCBI Taxonomy" id="1300343"/>
    <lineage>
        <taxon>Bacteria</taxon>
        <taxon>Pseudomonadati</taxon>
        <taxon>Bacteroidota</taxon>
        <taxon>Flavobacteriia</taxon>
        <taxon>Flavobacteriales</taxon>
        <taxon>Flavobacteriaceae</taxon>
        <taxon>Dokdonia</taxon>
    </lineage>
</organism>
<dbReference type="PIRSF" id="PIRSF036497">
    <property type="entry name" value="HDH_short"/>
    <property type="match status" value="1"/>
</dbReference>
<dbReference type="SUPFAM" id="SSF51735">
    <property type="entry name" value="NAD(P)-binding Rossmann-fold domains"/>
    <property type="match status" value="1"/>
</dbReference>
<accession>A0A0A2GTH0</accession>
<keyword evidence="10 13" id="KW-0486">Methionine biosynthesis</keyword>
<evidence type="ECO:0000256" key="11">
    <source>
        <dbReference type="ARBA" id="ARBA00048841"/>
    </source>
</evidence>
<sequence>MSQINIAIFGIGNVGSTLITQITDFNKKSSSKQLNIFCIANSTLALFQNETTGSWSADFENQAHPYTLDDIYAYAKKLKQQQESNHDGESSFIAVDVTASPQFVENYVSLIENGFHIVTANKIANTRSYDFYKALRTSLKQHNKKFLYETNVGAGLPIIETIKSLYDSGEEIHKIRGIFSGSLSYLFNTFSAEDKSFSDILLEADALGLTEPDAREDLSGKDVARKLLILGREVGLTKEFDDVKVQSLVPKSLNGTTTLPQFRESVKTLDAIFENSKSQLGANEVLRHVGELDLKTQQLEVKLVQESKHTALGQTQGADAVFEIYTDSYGDHPLVIQGAGAGKAVTARGVLSDILKITTSLN</sequence>
<dbReference type="AlphaFoldDB" id="A0A0A2GTH0"/>
<evidence type="ECO:0000256" key="7">
    <source>
        <dbReference type="ARBA" id="ARBA00022697"/>
    </source>
</evidence>
<dbReference type="GO" id="GO:0009090">
    <property type="term" value="P:homoserine biosynthetic process"/>
    <property type="evidence" value="ECO:0007669"/>
    <property type="project" value="UniProtKB-ARBA"/>
</dbReference>
<keyword evidence="19" id="KW-1185">Reference proteome</keyword>
<keyword evidence="9 13" id="KW-0560">Oxidoreductase</keyword>
<dbReference type="InterPro" id="IPR001342">
    <property type="entry name" value="HDH_cat"/>
</dbReference>
<dbReference type="SUPFAM" id="SSF55347">
    <property type="entry name" value="Glyceraldehyde-3-phosphate dehydrogenase-like, C-terminal domain"/>
    <property type="match status" value="1"/>
</dbReference>
<dbReference type="UniPathway" id="UPA00051">
    <property type="reaction ID" value="UER00465"/>
</dbReference>
<evidence type="ECO:0000256" key="6">
    <source>
        <dbReference type="ARBA" id="ARBA00022605"/>
    </source>
</evidence>
<evidence type="ECO:0000256" key="5">
    <source>
        <dbReference type="ARBA" id="ARBA00013213"/>
    </source>
</evidence>
<dbReference type="EC" id="1.1.1.3" evidence="5 13"/>
<evidence type="ECO:0000256" key="2">
    <source>
        <dbReference type="ARBA" id="ARBA00005056"/>
    </source>
</evidence>
<feature type="binding site" evidence="15">
    <location>
        <begin position="10"/>
        <end position="15"/>
    </location>
    <ligand>
        <name>NADP(+)</name>
        <dbReference type="ChEBI" id="CHEBI:58349"/>
    </ligand>
</feature>
<keyword evidence="6 13" id="KW-0028">Amino-acid biosynthesis</keyword>
<dbReference type="Pfam" id="PF00742">
    <property type="entry name" value="Homoserine_dh"/>
    <property type="match status" value="1"/>
</dbReference>
<dbReference type="PANTHER" id="PTHR43070">
    <property type="match status" value="1"/>
</dbReference>
<evidence type="ECO:0000256" key="14">
    <source>
        <dbReference type="PIRSR" id="PIRSR036497-1"/>
    </source>
</evidence>
<reference evidence="18 19" key="1">
    <citation type="submission" date="2014-10" db="EMBL/GenBank/DDBJ databases">
        <title>Draft genome sequence of the proteorhodopsin-containing marine bacterium Dokdonia donghaensis.</title>
        <authorList>
            <person name="Gomez-Consarnau L."/>
            <person name="Gonzalez J.M."/>
            <person name="Riedel T."/>
            <person name="Jaenicke S."/>
            <person name="Wagner-Doebler I."/>
            <person name="Fuhrman J.A."/>
        </authorList>
    </citation>
    <scope>NUCLEOTIDE SEQUENCE [LARGE SCALE GENOMIC DNA]</scope>
    <source>
        <strain evidence="18 19">DSW-1</strain>
    </source>
</reference>
<comment type="similarity">
    <text evidence="4 13">Belongs to the homoserine dehydrogenase family.</text>
</comment>
<evidence type="ECO:0000256" key="12">
    <source>
        <dbReference type="ARBA" id="ARBA00049031"/>
    </source>
</evidence>
<feature type="binding site" evidence="15">
    <location>
        <position position="98"/>
    </location>
    <ligand>
        <name>NADPH</name>
        <dbReference type="ChEBI" id="CHEBI:57783"/>
    </ligand>
</feature>
<comment type="pathway">
    <text evidence="3">Amino-acid biosynthesis; L-methionine biosynthesis via de novo pathway; L-homoserine from L-aspartate: step 3/3.</text>
</comment>
<evidence type="ECO:0000256" key="10">
    <source>
        <dbReference type="ARBA" id="ARBA00023167"/>
    </source>
</evidence>
<feature type="domain" description="Aspartate/homoserine dehydrogenase NAD-binding" evidence="17">
    <location>
        <begin position="10"/>
        <end position="149"/>
    </location>
</feature>
<comment type="caution">
    <text evidence="18">The sequence shown here is derived from an EMBL/GenBank/DDBJ whole genome shotgun (WGS) entry which is preliminary data.</text>
</comment>
<keyword evidence="18" id="KW-0418">Kinase</keyword>
<gene>
    <name evidence="18" type="ORF">NV36_06780</name>
</gene>
<dbReference type="InterPro" id="IPR036291">
    <property type="entry name" value="NAD(P)-bd_dom_sf"/>
</dbReference>
<evidence type="ECO:0000256" key="15">
    <source>
        <dbReference type="PIRSR" id="PIRSR036497-2"/>
    </source>
</evidence>
<dbReference type="Proteomes" id="UP000030140">
    <property type="component" value="Unassembled WGS sequence"/>
</dbReference>
<dbReference type="PATRIC" id="fig|1300343.5.peg.220"/>
<dbReference type="InterPro" id="IPR005106">
    <property type="entry name" value="Asp/hSer_DH_NAD-bd"/>
</dbReference>
<dbReference type="InterPro" id="IPR022697">
    <property type="entry name" value="HDH_short"/>
</dbReference>